<evidence type="ECO:0000256" key="2">
    <source>
        <dbReference type="ARBA" id="ARBA00035112"/>
    </source>
</evidence>
<dbReference type="AlphaFoldDB" id="A0A1L9VJ86"/>
<keyword evidence="4" id="KW-0812">Transmembrane</keyword>
<keyword evidence="4" id="KW-1133">Transmembrane helix</keyword>
<dbReference type="PANTHER" id="PTHR33365">
    <property type="entry name" value="YALI0B05434P"/>
    <property type="match status" value="1"/>
</dbReference>
<accession>A0A1L9VJ86</accession>
<evidence type="ECO:0000256" key="3">
    <source>
        <dbReference type="SAM" id="MobiDB-lite"/>
    </source>
</evidence>
<evidence type="ECO:0008006" key="7">
    <source>
        <dbReference type="Google" id="ProtNLM"/>
    </source>
</evidence>
<reference evidence="6" key="1">
    <citation type="journal article" date="2017" name="Genome Biol.">
        <title>Comparative genomics reveals high biological diversity and specific adaptations in the industrially and medically important fungal genus Aspergillus.</title>
        <authorList>
            <person name="de Vries R.P."/>
            <person name="Riley R."/>
            <person name="Wiebenga A."/>
            <person name="Aguilar-Osorio G."/>
            <person name="Amillis S."/>
            <person name="Uchima C.A."/>
            <person name="Anderluh G."/>
            <person name="Asadollahi M."/>
            <person name="Askin M."/>
            <person name="Barry K."/>
            <person name="Battaglia E."/>
            <person name="Bayram O."/>
            <person name="Benocci T."/>
            <person name="Braus-Stromeyer S.A."/>
            <person name="Caldana C."/>
            <person name="Canovas D."/>
            <person name="Cerqueira G.C."/>
            <person name="Chen F."/>
            <person name="Chen W."/>
            <person name="Choi C."/>
            <person name="Clum A."/>
            <person name="Dos Santos R.A."/>
            <person name="Damasio A.R."/>
            <person name="Diallinas G."/>
            <person name="Emri T."/>
            <person name="Fekete E."/>
            <person name="Flipphi M."/>
            <person name="Freyberg S."/>
            <person name="Gallo A."/>
            <person name="Gournas C."/>
            <person name="Habgood R."/>
            <person name="Hainaut M."/>
            <person name="Harispe M.L."/>
            <person name="Henrissat B."/>
            <person name="Hilden K.S."/>
            <person name="Hope R."/>
            <person name="Hossain A."/>
            <person name="Karabika E."/>
            <person name="Karaffa L."/>
            <person name="Karanyi Z."/>
            <person name="Krasevec N."/>
            <person name="Kuo A."/>
            <person name="Kusch H."/>
            <person name="LaButti K."/>
            <person name="Lagendijk E.L."/>
            <person name="Lapidus A."/>
            <person name="Levasseur A."/>
            <person name="Lindquist E."/>
            <person name="Lipzen A."/>
            <person name="Logrieco A.F."/>
            <person name="MacCabe A."/>
            <person name="Maekelae M.R."/>
            <person name="Malavazi I."/>
            <person name="Melin P."/>
            <person name="Meyer V."/>
            <person name="Mielnichuk N."/>
            <person name="Miskei M."/>
            <person name="Molnar A.P."/>
            <person name="Mule G."/>
            <person name="Ngan C.Y."/>
            <person name="Orejas M."/>
            <person name="Orosz E."/>
            <person name="Ouedraogo J.P."/>
            <person name="Overkamp K.M."/>
            <person name="Park H.-S."/>
            <person name="Perrone G."/>
            <person name="Piumi F."/>
            <person name="Punt P.J."/>
            <person name="Ram A.F."/>
            <person name="Ramon A."/>
            <person name="Rauscher S."/>
            <person name="Record E."/>
            <person name="Riano-Pachon D.M."/>
            <person name="Robert V."/>
            <person name="Roehrig J."/>
            <person name="Ruller R."/>
            <person name="Salamov A."/>
            <person name="Salih N.S."/>
            <person name="Samson R.A."/>
            <person name="Sandor E."/>
            <person name="Sanguinetti M."/>
            <person name="Schuetze T."/>
            <person name="Sepcic K."/>
            <person name="Shelest E."/>
            <person name="Sherlock G."/>
            <person name="Sophianopoulou V."/>
            <person name="Squina F.M."/>
            <person name="Sun H."/>
            <person name="Susca A."/>
            <person name="Todd R.B."/>
            <person name="Tsang A."/>
            <person name="Unkles S.E."/>
            <person name="van de Wiele N."/>
            <person name="van Rossen-Uffink D."/>
            <person name="Oliveira J.V."/>
            <person name="Vesth T.C."/>
            <person name="Visser J."/>
            <person name="Yu J.-H."/>
            <person name="Zhou M."/>
            <person name="Andersen M.R."/>
            <person name="Archer D.B."/>
            <person name="Baker S.E."/>
            <person name="Benoit I."/>
            <person name="Brakhage A.A."/>
            <person name="Braus G.H."/>
            <person name="Fischer R."/>
            <person name="Frisvad J.C."/>
            <person name="Goldman G.H."/>
            <person name="Houbraken J."/>
            <person name="Oakley B."/>
            <person name="Pocsi I."/>
            <person name="Scazzocchio C."/>
            <person name="Seiboth B."/>
            <person name="vanKuyk P.A."/>
            <person name="Wortman J."/>
            <person name="Dyer P.S."/>
            <person name="Grigoriev I.V."/>
        </authorList>
    </citation>
    <scope>NUCLEOTIDE SEQUENCE [LARGE SCALE GENOMIC DNA]</scope>
    <source>
        <strain evidence="6">CBS 516.65</strain>
    </source>
</reference>
<dbReference type="Pfam" id="PF11807">
    <property type="entry name" value="UstYa"/>
    <property type="match status" value="1"/>
</dbReference>
<dbReference type="RefSeq" id="XP_022400651.1">
    <property type="nucleotide sequence ID" value="XM_022544700.1"/>
</dbReference>
<gene>
    <name evidence="5" type="ORF">ASPGLDRAFT_365236</name>
</gene>
<keyword evidence="6" id="KW-1185">Reference proteome</keyword>
<dbReference type="STRING" id="1160497.A0A1L9VJ86"/>
<dbReference type="PANTHER" id="PTHR33365:SF4">
    <property type="entry name" value="CYCLOCHLOROTINE BIOSYNTHESIS PROTEIN O"/>
    <property type="match status" value="1"/>
</dbReference>
<feature type="transmembrane region" description="Helical" evidence="4">
    <location>
        <begin position="48"/>
        <end position="72"/>
    </location>
</feature>
<dbReference type="VEuPathDB" id="FungiDB:ASPGLDRAFT_365236"/>
<dbReference type="GO" id="GO:0043386">
    <property type="term" value="P:mycotoxin biosynthetic process"/>
    <property type="evidence" value="ECO:0007669"/>
    <property type="project" value="InterPro"/>
</dbReference>
<name>A0A1L9VJ86_ASPGL</name>
<dbReference type="OrthoDB" id="3687641at2759"/>
<dbReference type="EMBL" id="KV878898">
    <property type="protein sequence ID" value="OJJ83953.1"/>
    <property type="molecule type" value="Genomic_DNA"/>
</dbReference>
<organism evidence="5 6">
    <name type="scientific">Aspergillus glaucus CBS 516.65</name>
    <dbReference type="NCBI Taxonomy" id="1160497"/>
    <lineage>
        <taxon>Eukaryota</taxon>
        <taxon>Fungi</taxon>
        <taxon>Dikarya</taxon>
        <taxon>Ascomycota</taxon>
        <taxon>Pezizomycotina</taxon>
        <taxon>Eurotiomycetes</taxon>
        <taxon>Eurotiomycetidae</taxon>
        <taxon>Eurotiales</taxon>
        <taxon>Aspergillaceae</taxon>
        <taxon>Aspergillus</taxon>
        <taxon>Aspergillus subgen. Aspergillus</taxon>
    </lineage>
</organism>
<feature type="region of interest" description="Disordered" evidence="3">
    <location>
        <begin position="1"/>
        <end position="39"/>
    </location>
</feature>
<keyword evidence="4" id="KW-0472">Membrane</keyword>
<sequence length="262" mass="30279">MSFHSVANRHDGDGYTARKNSTEESSGLLDSPHSNSDEADRNRRQWPLFLIVIVVVETLILAILGSGIVYFLSKPSFQFPPNTVHSPAQHVIRFKNVVFSSSFKPYLTKYQGPPSPETDDAWRELYNYPISRIDRKDAAKLANRTVPIPRDPDHYAVSIDVFHQLHCLQMLRKRAWYAEGYNFDHDMMNIDHMDHCIDSIRQSLMCSADVTPLTWTWDEEDQKLEPVATITHTCRDFDAVREWARENIVRVFDTSVRVEPDV</sequence>
<protein>
    <recommendedName>
        <fullName evidence="7">Tat pathway signal sequence</fullName>
    </recommendedName>
</protein>
<proteinExistence type="inferred from homology"/>
<evidence type="ECO:0000256" key="4">
    <source>
        <dbReference type="SAM" id="Phobius"/>
    </source>
</evidence>
<evidence type="ECO:0000256" key="1">
    <source>
        <dbReference type="ARBA" id="ARBA00004685"/>
    </source>
</evidence>
<dbReference type="Proteomes" id="UP000184300">
    <property type="component" value="Unassembled WGS sequence"/>
</dbReference>
<comment type="similarity">
    <text evidence="2">Belongs to the ustYa family.</text>
</comment>
<dbReference type="InterPro" id="IPR021765">
    <property type="entry name" value="UstYa-like"/>
</dbReference>
<evidence type="ECO:0000313" key="6">
    <source>
        <dbReference type="Proteomes" id="UP000184300"/>
    </source>
</evidence>
<comment type="pathway">
    <text evidence="1">Mycotoxin biosynthesis.</text>
</comment>
<dbReference type="GeneID" id="34460961"/>
<evidence type="ECO:0000313" key="5">
    <source>
        <dbReference type="EMBL" id="OJJ83953.1"/>
    </source>
</evidence>